<accession>K5XAV5</accession>
<dbReference type="KEGG" id="pco:PHACADRAFT_192477"/>
<dbReference type="HOGENOM" id="CLU_3051095_0_0_1"/>
<dbReference type="RefSeq" id="XP_007392619.1">
    <property type="nucleotide sequence ID" value="XM_007392557.1"/>
</dbReference>
<dbReference type="EMBL" id="JH930469">
    <property type="protein sequence ID" value="EKM60072.1"/>
    <property type="molecule type" value="Genomic_DNA"/>
</dbReference>
<dbReference type="AlphaFoldDB" id="K5XAV5"/>
<sequence>MVKVAVAGGAVGGIGLYIVEAIVEAGNHDVVVLCRRASHHPVLDKLGVPIVATR</sequence>
<keyword evidence="2" id="KW-1185">Reference proteome</keyword>
<dbReference type="Gene3D" id="3.40.50.720">
    <property type="entry name" value="NAD(P)-binding Rossmann-like Domain"/>
    <property type="match status" value="1"/>
</dbReference>
<proteinExistence type="predicted"/>
<evidence type="ECO:0000313" key="1">
    <source>
        <dbReference type="EMBL" id="EKM60072.1"/>
    </source>
</evidence>
<evidence type="ECO:0000313" key="2">
    <source>
        <dbReference type="Proteomes" id="UP000008370"/>
    </source>
</evidence>
<dbReference type="InParanoid" id="K5XAV5"/>
<organism evidence="1 2">
    <name type="scientific">Phanerochaete carnosa (strain HHB-10118-sp)</name>
    <name type="common">White-rot fungus</name>
    <name type="synonym">Peniophora carnosa</name>
    <dbReference type="NCBI Taxonomy" id="650164"/>
    <lineage>
        <taxon>Eukaryota</taxon>
        <taxon>Fungi</taxon>
        <taxon>Dikarya</taxon>
        <taxon>Basidiomycota</taxon>
        <taxon>Agaricomycotina</taxon>
        <taxon>Agaricomycetes</taxon>
        <taxon>Polyporales</taxon>
        <taxon>Phanerochaetaceae</taxon>
        <taxon>Phanerochaete</taxon>
    </lineage>
</organism>
<dbReference type="SUPFAM" id="SSF51735">
    <property type="entry name" value="NAD(P)-binding Rossmann-fold domains"/>
    <property type="match status" value="1"/>
</dbReference>
<gene>
    <name evidence="1" type="ORF">PHACADRAFT_192477</name>
</gene>
<protein>
    <recommendedName>
        <fullName evidence="3">NmrA-like domain-containing protein</fullName>
    </recommendedName>
</protein>
<dbReference type="Proteomes" id="UP000008370">
    <property type="component" value="Unassembled WGS sequence"/>
</dbReference>
<dbReference type="OrthoDB" id="2776894at2759"/>
<evidence type="ECO:0008006" key="3">
    <source>
        <dbReference type="Google" id="ProtNLM"/>
    </source>
</evidence>
<dbReference type="GeneID" id="18910831"/>
<reference evidence="1 2" key="1">
    <citation type="journal article" date="2012" name="BMC Genomics">
        <title>Comparative genomics of the white-rot fungi, Phanerochaete carnosa and P. chrysosporium, to elucidate the genetic basis of the distinct wood types they colonize.</title>
        <authorList>
            <person name="Suzuki H."/>
            <person name="MacDonald J."/>
            <person name="Syed K."/>
            <person name="Salamov A."/>
            <person name="Hori C."/>
            <person name="Aerts A."/>
            <person name="Henrissat B."/>
            <person name="Wiebenga A."/>
            <person name="vanKuyk P.A."/>
            <person name="Barry K."/>
            <person name="Lindquist E."/>
            <person name="LaButti K."/>
            <person name="Lapidus A."/>
            <person name="Lucas S."/>
            <person name="Coutinho P."/>
            <person name="Gong Y."/>
            <person name="Samejima M."/>
            <person name="Mahadevan R."/>
            <person name="Abou-Zaid M."/>
            <person name="de Vries R.P."/>
            <person name="Igarashi K."/>
            <person name="Yadav J.S."/>
            <person name="Grigoriev I.V."/>
            <person name="Master E.R."/>
        </authorList>
    </citation>
    <scope>NUCLEOTIDE SEQUENCE [LARGE SCALE GENOMIC DNA]</scope>
    <source>
        <strain evidence="1 2">HHB-10118-sp</strain>
    </source>
</reference>
<dbReference type="InterPro" id="IPR036291">
    <property type="entry name" value="NAD(P)-bd_dom_sf"/>
</dbReference>
<name>K5XAV5_PHACS</name>